<evidence type="ECO:0000256" key="2">
    <source>
        <dbReference type="ARBA" id="ARBA00022676"/>
    </source>
</evidence>
<comment type="similarity">
    <text evidence="1">Belongs to the glycosyltransferase 2 family.</text>
</comment>
<gene>
    <name evidence="5" type="ORF">HXK21_01460</name>
</gene>
<dbReference type="AlphaFoldDB" id="A0A929RW95"/>
<dbReference type="PANTHER" id="PTHR43179">
    <property type="entry name" value="RHAMNOSYLTRANSFERASE WBBL"/>
    <property type="match status" value="1"/>
</dbReference>
<protein>
    <submittedName>
        <fullName evidence="5">Glycosyltransferase family 2 protein</fullName>
    </submittedName>
</protein>
<sequence>MNLSKPIAVVILNWNGAAMLRRFLPSVVAHSSAEAEVIVADNGSTDDSLQLLRDEFPSVRVLTLDRNYGFTGGYNRALAQIDAKYLLLLNSDVEVTPAWLRPLLDYMEAHPEVAACQPKLRAQRRPEEFEYAGAAGGYLDRYGYPFCRGRVFSVIERDGGQYDDVRSVFWATGAALMIRRADWLSAGGLDERFFAHMEEIDLCWRLNARGRKVVCIPQSVVYHVGGGTLAMEHPRKTFLNFRNNLLMLYKNLPAADLRPVMRRRRCLDYIAALKYLLTGHAANARAIVKARREFKRLRPSFTAQREENLRRAVVRTIPQQLSGSLLYLFYFKGCKRFDDLRRFFPAEADC</sequence>
<dbReference type="Gene3D" id="3.90.550.10">
    <property type="entry name" value="Spore Coat Polysaccharide Biosynthesis Protein SpsA, Chain A"/>
    <property type="match status" value="1"/>
</dbReference>
<dbReference type="GO" id="GO:0016757">
    <property type="term" value="F:glycosyltransferase activity"/>
    <property type="evidence" value="ECO:0007669"/>
    <property type="project" value="UniProtKB-KW"/>
</dbReference>
<keyword evidence="2" id="KW-0328">Glycosyltransferase</keyword>
<keyword evidence="3" id="KW-0808">Transferase</keyword>
<organism evidence="5 6">
    <name type="scientific">Alloprevotella tannerae</name>
    <dbReference type="NCBI Taxonomy" id="76122"/>
    <lineage>
        <taxon>Bacteria</taxon>
        <taxon>Pseudomonadati</taxon>
        <taxon>Bacteroidota</taxon>
        <taxon>Bacteroidia</taxon>
        <taxon>Bacteroidales</taxon>
        <taxon>Prevotellaceae</taxon>
        <taxon>Alloprevotella</taxon>
    </lineage>
</organism>
<feature type="domain" description="Glycosyltransferase 2-like" evidence="4">
    <location>
        <begin position="9"/>
        <end position="125"/>
    </location>
</feature>
<evidence type="ECO:0000313" key="6">
    <source>
        <dbReference type="Proteomes" id="UP000704068"/>
    </source>
</evidence>
<dbReference type="PANTHER" id="PTHR43179:SF12">
    <property type="entry name" value="GALACTOFURANOSYLTRANSFERASE GLFT2"/>
    <property type="match status" value="1"/>
</dbReference>
<proteinExistence type="inferred from homology"/>
<dbReference type="InterPro" id="IPR001173">
    <property type="entry name" value="Glyco_trans_2-like"/>
</dbReference>
<dbReference type="Proteomes" id="UP000704068">
    <property type="component" value="Unassembled WGS sequence"/>
</dbReference>
<dbReference type="EMBL" id="JABZGR010000002">
    <property type="protein sequence ID" value="MBF0969699.1"/>
    <property type="molecule type" value="Genomic_DNA"/>
</dbReference>
<reference evidence="5" key="1">
    <citation type="submission" date="2020-04" db="EMBL/GenBank/DDBJ databases">
        <title>Deep metagenomics examines the oral microbiome during advanced dental caries in children, revealing novel taxa and co-occurrences with host molecules.</title>
        <authorList>
            <person name="Baker J.L."/>
            <person name="Morton J.T."/>
            <person name="Dinis M."/>
            <person name="Alvarez R."/>
            <person name="Tran N.C."/>
            <person name="Knight R."/>
            <person name="Edlund A."/>
        </authorList>
    </citation>
    <scope>NUCLEOTIDE SEQUENCE</scope>
    <source>
        <strain evidence="5">JCVI_34_bin.1</strain>
    </source>
</reference>
<dbReference type="RefSeq" id="WP_303762800.1">
    <property type="nucleotide sequence ID" value="NZ_JABZGR010000002.1"/>
</dbReference>
<evidence type="ECO:0000256" key="1">
    <source>
        <dbReference type="ARBA" id="ARBA00006739"/>
    </source>
</evidence>
<comment type="caution">
    <text evidence="5">The sequence shown here is derived from an EMBL/GenBank/DDBJ whole genome shotgun (WGS) entry which is preliminary data.</text>
</comment>
<dbReference type="Pfam" id="PF00535">
    <property type="entry name" value="Glycos_transf_2"/>
    <property type="match status" value="1"/>
</dbReference>
<name>A0A929RW95_9BACT</name>
<evidence type="ECO:0000259" key="4">
    <source>
        <dbReference type="Pfam" id="PF00535"/>
    </source>
</evidence>
<accession>A0A929RW95</accession>
<evidence type="ECO:0000256" key="3">
    <source>
        <dbReference type="ARBA" id="ARBA00022679"/>
    </source>
</evidence>
<dbReference type="InterPro" id="IPR029044">
    <property type="entry name" value="Nucleotide-diphossugar_trans"/>
</dbReference>
<dbReference type="SUPFAM" id="SSF53448">
    <property type="entry name" value="Nucleotide-diphospho-sugar transferases"/>
    <property type="match status" value="1"/>
</dbReference>
<dbReference type="CDD" id="cd04186">
    <property type="entry name" value="GT_2_like_c"/>
    <property type="match status" value="1"/>
</dbReference>
<evidence type="ECO:0000313" key="5">
    <source>
        <dbReference type="EMBL" id="MBF0969699.1"/>
    </source>
</evidence>